<dbReference type="AlphaFoldDB" id="A0A0P7BR12"/>
<comment type="caution">
    <text evidence="3">The sequence shown here is derived from an EMBL/GenBank/DDBJ whole genome shotgun (WGS) entry which is preliminary data.</text>
</comment>
<dbReference type="SMART" id="SM00028">
    <property type="entry name" value="TPR"/>
    <property type="match status" value="2"/>
</dbReference>
<evidence type="ECO:0000313" key="3">
    <source>
        <dbReference type="EMBL" id="KPM46609.1"/>
    </source>
</evidence>
<keyword evidence="1" id="KW-0802">TPR repeat</keyword>
<accession>A0A0P7BR12</accession>
<keyword evidence="2" id="KW-0732">Signal</keyword>
<gene>
    <name evidence="3" type="ORF">AFM12_18870</name>
</gene>
<sequence length="365" mass="40294">MIFKKETLFLFTMLLLSTGAIAQLNYLPQGSPRAKVMQRVGITDIVVEYSRPQVKDRVVWGNLVPYGLSPNNFGTAAEIPWRAGANENTTIYFPADVKVEGKELKSGTYGLHMIPKEDGSFTVIFSNNSSSWGSYFYNEAEDALRVEVMSEEAPHHEMLTYEFISVGNDKTTLALFWSEKQIPVQIEVPTTDLVISRIKDDLRSQVGFSRQSWEQAAGYALRAGEIDQAEQWINAAIAGNFFSQKTFQNLVTKSAILKAKGDTGEADKALDEAISMANMAQLNTLGYQLLGQKNFDKAIEVFELNAKNNPSNANVFDSLGEGYKQAGMKDKAIANLKKSLSLNPPAAVKANSLKLLKELGVEIAQ</sequence>
<keyword evidence="4" id="KW-1185">Reference proteome</keyword>
<evidence type="ECO:0000256" key="1">
    <source>
        <dbReference type="PROSITE-ProRule" id="PRU00339"/>
    </source>
</evidence>
<proteinExistence type="predicted"/>
<dbReference type="OrthoDB" id="195456at2"/>
<evidence type="ECO:0000313" key="4">
    <source>
        <dbReference type="Proteomes" id="UP000050454"/>
    </source>
</evidence>
<name>A0A0P7BR12_9BACT</name>
<dbReference type="STRING" id="1605367.AFM12_18870"/>
<feature type="repeat" description="TPR" evidence="1">
    <location>
        <begin position="313"/>
        <end position="346"/>
    </location>
</feature>
<feature type="chain" id="PRO_5006136127" evidence="2">
    <location>
        <begin position="23"/>
        <end position="365"/>
    </location>
</feature>
<organism evidence="3 4">
    <name type="scientific">Jiulongibacter sediminis</name>
    <dbReference type="NCBI Taxonomy" id="1605367"/>
    <lineage>
        <taxon>Bacteria</taxon>
        <taxon>Pseudomonadati</taxon>
        <taxon>Bacteroidota</taxon>
        <taxon>Cytophagia</taxon>
        <taxon>Cytophagales</taxon>
        <taxon>Leadbetterellaceae</taxon>
        <taxon>Jiulongibacter</taxon>
    </lineage>
</organism>
<dbReference type="PROSITE" id="PS50005">
    <property type="entry name" value="TPR"/>
    <property type="match status" value="1"/>
</dbReference>
<protein>
    <submittedName>
        <fullName evidence="3">Uncharacterized protein</fullName>
    </submittedName>
</protein>
<dbReference type="InterPro" id="IPR011990">
    <property type="entry name" value="TPR-like_helical_dom_sf"/>
</dbReference>
<dbReference type="EMBL" id="LGTQ01000016">
    <property type="protein sequence ID" value="KPM46609.1"/>
    <property type="molecule type" value="Genomic_DNA"/>
</dbReference>
<dbReference type="Proteomes" id="UP000050454">
    <property type="component" value="Unassembled WGS sequence"/>
</dbReference>
<dbReference type="Pfam" id="PF11138">
    <property type="entry name" value="DUF2911"/>
    <property type="match status" value="1"/>
</dbReference>
<dbReference type="InterPro" id="IPR021314">
    <property type="entry name" value="DUF2911"/>
</dbReference>
<dbReference type="Pfam" id="PF13181">
    <property type="entry name" value="TPR_8"/>
    <property type="match status" value="1"/>
</dbReference>
<dbReference type="SUPFAM" id="SSF48452">
    <property type="entry name" value="TPR-like"/>
    <property type="match status" value="1"/>
</dbReference>
<dbReference type="Gene3D" id="1.25.40.10">
    <property type="entry name" value="Tetratricopeptide repeat domain"/>
    <property type="match status" value="1"/>
</dbReference>
<dbReference type="RefSeq" id="WP_055151856.1">
    <property type="nucleotide sequence ID" value="NZ_JXSZ01000016.1"/>
</dbReference>
<evidence type="ECO:0000256" key="2">
    <source>
        <dbReference type="SAM" id="SignalP"/>
    </source>
</evidence>
<feature type="signal peptide" evidence="2">
    <location>
        <begin position="1"/>
        <end position="22"/>
    </location>
</feature>
<reference evidence="3 4" key="1">
    <citation type="submission" date="2015-07" db="EMBL/GenBank/DDBJ databases">
        <title>The draft genome sequence of Leadbetterella sp. JN14-9.</title>
        <authorList>
            <person name="Liu Y."/>
            <person name="Du J."/>
            <person name="Shao Z."/>
        </authorList>
    </citation>
    <scope>NUCLEOTIDE SEQUENCE [LARGE SCALE GENOMIC DNA]</scope>
    <source>
        <strain evidence="3 4">JN14-9</strain>
    </source>
</reference>
<dbReference type="InterPro" id="IPR019734">
    <property type="entry name" value="TPR_rpt"/>
</dbReference>